<comment type="similarity">
    <text evidence="2">Belongs to the Mediator complex subunit 27 family.</text>
</comment>
<dbReference type="Proteomes" id="UP000433883">
    <property type="component" value="Unassembled WGS sequence"/>
</dbReference>
<evidence type="ECO:0000256" key="5">
    <source>
        <dbReference type="ARBA" id="ARBA00023242"/>
    </source>
</evidence>
<evidence type="ECO:0000256" key="2">
    <source>
        <dbReference type="ARBA" id="ARBA00008048"/>
    </source>
</evidence>
<comment type="subcellular location">
    <subcellularLocation>
        <location evidence="1">Nucleus</location>
    </subcellularLocation>
</comment>
<name>A0A8H3UDI3_VENIN</name>
<dbReference type="InterPro" id="IPR021627">
    <property type="entry name" value="Mediator_Med27"/>
</dbReference>
<evidence type="ECO:0000256" key="3">
    <source>
        <dbReference type="ARBA" id="ARBA00023015"/>
    </source>
</evidence>
<accession>A0A8H3UDI3</accession>
<feature type="region of interest" description="Disordered" evidence="6">
    <location>
        <begin position="1"/>
        <end position="39"/>
    </location>
</feature>
<proteinExistence type="inferred from homology"/>
<evidence type="ECO:0000313" key="7">
    <source>
        <dbReference type="EMBL" id="KAE9968551.1"/>
    </source>
</evidence>
<keyword evidence="3" id="KW-0805">Transcription regulation</keyword>
<sequence length="314" mass="35542">MSTSAPNPQPQPQAQVKSEAADTTPYGAMSNPSPPIDWNEQTMISSLARLETIQEQLDSLRQTMPLLVRSLTRSHRTPEDLFKDFRNVTVQTQKKLISVKATWESKETKGIFERVKARGLENVVVDVEDIKKVPVYGWIEEVEGRRNKRKFEDEDDQFGEERVRKLVEDYKARHEGIEAECEDDTIKISYKAAGNIPLTFSVTKKLKGTHSSYEVQGPTCPDTASSTYKLFDAIDRCLENRPKPNDLEQTLEMIAAYKDLRTTKCDVCKDLLGKGGLTPAARRSKPVKGPDGVEALKWKDRVGGRGRDQEWNLE</sequence>
<dbReference type="Pfam" id="PF11571">
    <property type="entry name" value="Med27"/>
    <property type="match status" value="1"/>
</dbReference>
<evidence type="ECO:0000313" key="8">
    <source>
        <dbReference type="Proteomes" id="UP000433883"/>
    </source>
</evidence>
<dbReference type="EMBL" id="WNWQ01000407">
    <property type="protein sequence ID" value="KAE9968551.1"/>
    <property type="molecule type" value="Genomic_DNA"/>
</dbReference>
<reference evidence="7 8" key="1">
    <citation type="submission" date="2019-11" db="EMBL/GenBank/DDBJ databases">
        <title>Venturia inaequalis Genome Resource.</title>
        <authorList>
            <person name="Lichtner F.J."/>
        </authorList>
    </citation>
    <scope>NUCLEOTIDE SEQUENCE [LARGE SCALE GENOMIC DNA]</scope>
    <source>
        <strain evidence="7">Bline_iso_100314</strain>
    </source>
</reference>
<protein>
    <submittedName>
        <fullName evidence="7">Uncharacterized protein</fullName>
    </submittedName>
</protein>
<feature type="region of interest" description="Disordered" evidence="6">
    <location>
        <begin position="277"/>
        <end position="314"/>
    </location>
</feature>
<keyword evidence="5" id="KW-0539">Nucleus</keyword>
<dbReference type="GO" id="GO:0016592">
    <property type="term" value="C:mediator complex"/>
    <property type="evidence" value="ECO:0007669"/>
    <property type="project" value="InterPro"/>
</dbReference>
<feature type="compositionally biased region" description="Basic and acidic residues" evidence="6">
    <location>
        <begin position="294"/>
        <end position="314"/>
    </location>
</feature>
<dbReference type="AlphaFoldDB" id="A0A8H3UDI3"/>
<evidence type="ECO:0000256" key="4">
    <source>
        <dbReference type="ARBA" id="ARBA00023163"/>
    </source>
</evidence>
<evidence type="ECO:0000256" key="6">
    <source>
        <dbReference type="SAM" id="MobiDB-lite"/>
    </source>
</evidence>
<comment type="caution">
    <text evidence="7">The sequence shown here is derived from an EMBL/GenBank/DDBJ whole genome shotgun (WGS) entry which is preliminary data.</text>
</comment>
<keyword evidence="4" id="KW-0804">Transcription</keyword>
<organism evidence="7 8">
    <name type="scientific">Venturia inaequalis</name>
    <name type="common">Apple scab fungus</name>
    <dbReference type="NCBI Taxonomy" id="5025"/>
    <lineage>
        <taxon>Eukaryota</taxon>
        <taxon>Fungi</taxon>
        <taxon>Dikarya</taxon>
        <taxon>Ascomycota</taxon>
        <taxon>Pezizomycotina</taxon>
        <taxon>Dothideomycetes</taxon>
        <taxon>Pleosporomycetidae</taxon>
        <taxon>Venturiales</taxon>
        <taxon>Venturiaceae</taxon>
        <taxon>Venturia</taxon>
    </lineage>
</organism>
<evidence type="ECO:0000256" key="1">
    <source>
        <dbReference type="ARBA" id="ARBA00004123"/>
    </source>
</evidence>
<gene>
    <name evidence="7" type="ORF">BLS_005803</name>
</gene>